<organism evidence="1 2">
    <name type="scientific">Citrus sinensis</name>
    <name type="common">Sweet orange</name>
    <name type="synonym">Citrus aurantium var. sinensis</name>
    <dbReference type="NCBI Taxonomy" id="2711"/>
    <lineage>
        <taxon>Eukaryota</taxon>
        <taxon>Viridiplantae</taxon>
        <taxon>Streptophyta</taxon>
        <taxon>Embryophyta</taxon>
        <taxon>Tracheophyta</taxon>
        <taxon>Spermatophyta</taxon>
        <taxon>Magnoliopsida</taxon>
        <taxon>eudicotyledons</taxon>
        <taxon>Gunneridae</taxon>
        <taxon>Pentapetalae</taxon>
        <taxon>rosids</taxon>
        <taxon>malvids</taxon>
        <taxon>Sapindales</taxon>
        <taxon>Rutaceae</taxon>
        <taxon>Aurantioideae</taxon>
        <taxon>Citrus</taxon>
    </lineage>
</organism>
<keyword evidence="2" id="KW-1185">Reference proteome</keyword>
<proteinExistence type="predicted"/>
<gene>
    <name evidence="1" type="ORF">KPL71_014567</name>
</gene>
<sequence length="4228" mass="481682">MGEKDYQLPLELLCLIPDSNNTKMLLSVLSSQPFCDDWEEDDDYATTRKKKPKKKNPPVPCHHCDPKPPSDPPPPPAPLPIYRKELKWIAKHCKAEIPSPLPNPTPIVQPLACMMFSSTSSDYSSSFPSLEPHTDPQRNVVSKPFIPSPITSTGHLEPPKPFESVLNWQTQNARAQNDTLLHLNSKVENISLRTEQIETKVDSITAQMQQIYQNLQSRISQLDSELRAMLAHRYSGPEFDQKEREIRRLKAELAQIESERQRPTLFTTSPPIPSISPTYHPFASMLSPIKQYDPSKLFGMTHTLFRDNPLPPPPKPKPKPRPQPRPAPLHPSSLTIPGQPSPSSTPTSPPAPLFVPTQSKDKEPMHQYTAHTVTHSSTTVDQTSDSNPAVSDSPTETDTESSVSTSDSEKSYADITKILMAQPDQPTQGQTSHTEPYVDIPSEVEEEMPESSATNQPPPTQTNPSSQKSSNGPWFTFDDLPSHKWRDRLNEMSAWIDLQMLRLGATTQSVLREFATRFTGALRDWFDSLGQYRQLQFVDLPEVSSALAVLHDQFLGDPSAVFEAARRDYLNMKCCSLNAKDLDFHYKRMSLLFYKLNGFNEPTLKHVFLASLPEELQPNIQRQLTASNLSLDNISLGKIFQLAKTCLDKLCEQKQFFKELLKDKEPFRSACKKPYLQIKCHKKKDCDCSSKKKRHFRKFKPPEFSSKPRRSRKPYRFFKKKSSSSREFKRKQSSRCFICKKKGHYAKDCPNKREKSIRLVEHLQATTDYSPAKDELEFYFSEQDEPNDETVFALQNSSDSDSDQSQVIFHQQSLSLDTTVPIPSIKLQILPSKFQRPIPAIGLIDTGAQRSMLNPHILPSEYWTQSEEHFKAVNGKLFTTSLITKKPIGIQIFPNCVIWTKVIGSTLPNKDILLGFDILHQIKHLQIIPTGIRVKSMFKPFTDILKLYNLSETPQSYHDISTKLLSFCPESHSEFTHPNPLWKNKSFFIKLPFKLNEDINPTKATHPGMSPSDLLLAQQECSQLLAQGLIEPTSSQWACQAFYVEKHSEIVRGKKRLVIDYQPLNMFLQDDKFPLPRRQSMFTFLKNAQIFSKFDLKSGFWQLGIEPSERYKTAFCIPNAHFQWTVLPFGLKTAPSIFQKSMVQIFQPILHHALIYIDDILLFSGSHDEHRQLLTQFYDILQSHGIMLSAKKSIIATDNVEFLGMIIKDGHYQPGKHIAQELLHFPDQQLSKRQIQQFLGIINYIRDFIPHVDHYTHHLSALLKKKPPEWNADHTFAVTTLKQIAQNPPPLKLITDGKRILQTDASDESWGAILLEEINGKENFIAYASGHFSDTQKHYHSVFKEILAVKNGIKKFEYHLIGHHFLIRMDSSAFPNIFHFKGKTVPEKMLLRLKDWFSKYDFSVKHIKGSQNLIPDMLSRLSKSENPLTLFSTTYHFPIISMATSLPPQALTKKTFPFNKTFSSVFAIQEFARKALFRFFMKAYLVTDPFPFSTFHPENLFLTGLTLDPTRETTEDVLWYIWCLTVLYATKLILPISPTLEHLLNPDNATSLTWTLLEWFSPIPWWRRKLQQLSEIYNLDRMPIPEAQMFTSVFIIHRPYFQHPDTKLFWTQDQVYEWFTAPHIAVIENDIQDVLHNYLCQLNHQPPPLKDISHTSLGPQHDLLMIPTPSAISKPKSTGIIIKEEKPDYTDFLFQDSQDPWDAFLPLSQHLHQFPQPTMDEPGPSEPGPSTQSSKRPAQPSKVDKATQTSPKYTPKCTPKDYNCPYPPCRGPSCKHPKLSKIFFPKGNPDNPDETESSSEDEKYALHLPSSKDPVHQKTFDHFLSGLVQIQGAEQNSSAKIATLHHQLVYRLQNHALDLPTPEHHSNTLMVLAESDQIPTIIQIPRQIPRHELIKLMPLEWISNYEQFHNNTAPIQTSESMFERRQDGTVRMTFKPPPNAPQEPPRLSFTYSSMITAVQTAQEDLPITGFNSEGYPVYPAKHNGHFLWDAPGSGMCDPNCPCWDDWEEDDDYATTRKKKPKKKKPPVPCHHCDPKPPSDPPPPPALPIYRKELKWIAKHCKSEIPLPLSHPTPIVQPLACMMFSSTYSDYSSSFPPLEPHTDSQRNVVSKPFIPSPITSTGHLEPPKPFESVLNWQTQNARAQNDTLLHLNSKVENISLRTEQIETKVDSIAAQMQQIYQNLQSKIGQLDSELRAMLAHRYNGPEFDQKEREIRRLKAELAQIESEKQRPTLFTTSSPIPSIGPTYHPFASMLSPIKQYDPSKLFGMTHTLFRNNPLPPPPKPKPKPRPQPRPAPLHHSSLTIPGQPSPSSTPTSPLAPLPILTQSKDKEPMNQFTAHTVTHSSTTDDQTSDSNLAVSDSPTETDTESSTSTSDSEKSYADITKFLMAQPDQPTQGQTSHTEPYVDIPSKVEEEMPESSARNHPPPAQANPSSQKSSNGPWFTFDDLPSHKWRDRLNEMSAWIDLQMLRTGATTQSVFREFATHFTGALRDWFDSLGQYRQLQFVDLPEVSSALAVLHDQFLGDPSAVKHMDPRTSSLICSPDSPNHKTLSPCLTLDPTRDTTEDVLWYIWCLTVLYATKLVLPISPTLDHLLNPDNATSLTWTLLEWFAPIPWWRKKLQQLSEIYNLDCMPAPEAQLFTSVFIIHRPYFQHPDTNLFWTQDQVYEWFTAPHIAVIENDIQDVLHNYLCQLNHQPPPLKDISHTSLGPQHDLLMIPTPSAISKPKSTSIIIKEERPDYTDFLYQDSQDPWEDFLPLSQHLHQFPQPTMDEPGSSEPGPSTQPSKRPAQPSKVDKATQTSPKYTPKYTPRDYNCPYPPCRGPSYKLRFLHDVYGVVDTIKFYTECFEIKLLRKKMSKRNTQMPFLDLALNSLTLFWRRENFSFMASTSSSTPSNPVTLSSTLSLPKSCTSHTANKIENLVEYSYIPEFAQISESSYPLISPYQLYKRPSSFTRSIRTLISTRRPHPKEYIQSSRLDQCSLQATPVEQYATLEIPSELISNWKREGFTHLHLGGIRLILTLHRRKGLPVTARIAMLDTRFKQYQDVVIESDQIPTIIQIPKQIPRHELVKLMPLEWISNYEQFHNNTAPIQTSESMFERRQDGTVRMTFKPPPSAPQEPPRLSFTYSSMITAVQTAQEDLPITGFNSEGYHVYPAKHNGHFLWDAPGSGMCDPNCPCWDDWEEDDDYSTTRKKKPKKKKPPVPCHHCDPKPPSDPPPPPAPLPIYRKELKWIAKHCKSEIPSPLSHPTPIVQPLACMMFSSTSSDYSSSFPPLEPHTDSQRNVVSKPYIPSPITSTGHLEPPKPFESILNWQTQNARAQNDTLLHLNSKVENISLRTEQIETKVDSITAQMQQIHQNLHSRIGQLDSEDNPLPPPPKPKPKPRPQPRPAPLHPSSLTIPGQPSPSSTPTSPLAPLPVPTQSKDKEPMNQFTAHTVTHSSTIDDQTSNSHLVVSDSPTETDTESSASTSDSEKSYADITKILMAQPDQPTQGQTSHTEPYVDIPSEVEEELPESSATNHPPPAQTNPSSQKSSNGPWFTFDDLPSHKWRDRLNEMSAWIDLQMLRTGATTQSVLREFATRFTGALRDWFDSLGQYRQLQFVHLPEVSSALAVLHDQFLGDPSAVFKAARRDYLNMKCYSLNAKDLDFHYKRMSLLFYKLNGFNEPTLKHVFLASLPEELQPDIQRQLTTSNLSLDNISLGKIFQLAKTCLDKLCEQKQFFKELLKDKEPFRSSHDEHRQLLTQFYDIIQSHGIMLSAKKSTIATNNIEFLGMVIKDGYYQPGKHIAQELLHFPDQHLSKKQIQQFLGIINYIRDFIPHVDHYTHHLSALLKKKPPEWNADHTFAVTTLKQIAQNPPPLKLITDGKRILQTDASDESWGAILLEEITGKENFIAYASGQFSDTQKHYHSVFKEILARGTDSPAPTFTQPPQQSHHRALRFPHSPTRCRGTATLLLKWKWSPSWSPSYSFSMLLNSTSHFPLLFPIQTHRFLVGTAVAAAATSLILLFPCSHRRIRGAVAVPPQMKQVAWPYFQHPDTNLFWTQDQVYEWFTAPHIAVIENDIQDVLHNYLCQLNHQPPPLKDISHTSLGPQHDLLMIPTPSAISKPKSTGIIIKEERPDYTVFLYQDSQDPWEEFLPLSQHLQQFPQPTMHDPGSLSQPPPQPRKPTTVDKATQTPGPMPGPKRDSPYSRYHGPTWKNPKLSETFFPPVSCDTDPDETDSSSEDDYMNICSP</sequence>
<name>A0ACB8KCK1_CITSI</name>
<protein>
    <submittedName>
        <fullName evidence="1">Uncharacterized protein</fullName>
    </submittedName>
</protein>
<dbReference type="Proteomes" id="UP000829398">
    <property type="component" value="Chromosome 5"/>
</dbReference>
<evidence type="ECO:0000313" key="2">
    <source>
        <dbReference type="Proteomes" id="UP000829398"/>
    </source>
</evidence>
<accession>A0ACB8KCK1</accession>
<reference evidence="2" key="1">
    <citation type="journal article" date="2023" name="Hortic. Res.">
        <title>A chromosome-level phased genome enabling allele-level studies in sweet orange: a case study on citrus Huanglongbing tolerance.</title>
        <authorList>
            <person name="Wu B."/>
            <person name="Yu Q."/>
            <person name="Deng Z."/>
            <person name="Duan Y."/>
            <person name="Luo F."/>
            <person name="Gmitter F. Jr."/>
        </authorList>
    </citation>
    <scope>NUCLEOTIDE SEQUENCE [LARGE SCALE GENOMIC DNA]</scope>
    <source>
        <strain evidence="2">cv. Valencia</strain>
    </source>
</reference>
<evidence type="ECO:0000313" key="1">
    <source>
        <dbReference type="EMBL" id="KAH9752113.1"/>
    </source>
</evidence>
<comment type="caution">
    <text evidence="1">The sequence shown here is derived from an EMBL/GenBank/DDBJ whole genome shotgun (WGS) entry which is preliminary data.</text>
</comment>
<dbReference type="EMBL" id="CM039174">
    <property type="protein sequence ID" value="KAH9752113.1"/>
    <property type="molecule type" value="Genomic_DNA"/>
</dbReference>